<dbReference type="EMBL" id="SRLO01000673">
    <property type="protein sequence ID" value="TNN49033.1"/>
    <property type="molecule type" value="Genomic_DNA"/>
</dbReference>
<dbReference type="Proteomes" id="UP000314294">
    <property type="component" value="Unassembled WGS sequence"/>
</dbReference>
<sequence length="138" mass="15302">MNKLYIGNLSDSVTADDLGKTFEEHKIPFTGQFLIKTGYAFVDCPDDQWAMKAIETFSVHYDKDRAAAARGGAGRCGTRTDAAPSAREPRSWRDGHTGKVELQGKRIEVEHSVPKKQRGPWSPVSSLKVKVEVLKVEV</sequence>
<dbReference type="OrthoDB" id="752362at2759"/>
<evidence type="ECO:0000256" key="1">
    <source>
        <dbReference type="PROSITE-ProRule" id="PRU00176"/>
    </source>
</evidence>
<keyword evidence="5" id="KW-1185">Reference proteome</keyword>
<feature type="compositionally biased region" description="Basic and acidic residues" evidence="2">
    <location>
        <begin position="87"/>
        <end position="96"/>
    </location>
</feature>
<dbReference type="Gene3D" id="3.30.70.330">
    <property type="match status" value="1"/>
</dbReference>
<feature type="domain" description="RRM" evidence="3">
    <location>
        <begin position="2"/>
        <end position="114"/>
    </location>
</feature>
<proteinExistence type="predicted"/>
<accession>A0A4Z2G7W9</accession>
<evidence type="ECO:0000256" key="2">
    <source>
        <dbReference type="SAM" id="MobiDB-lite"/>
    </source>
</evidence>
<dbReference type="InterPro" id="IPR012677">
    <property type="entry name" value="Nucleotide-bd_a/b_plait_sf"/>
</dbReference>
<dbReference type="SUPFAM" id="SSF54928">
    <property type="entry name" value="RNA-binding domain, RBD"/>
    <property type="match status" value="1"/>
</dbReference>
<reference evidence="4 5" key="1">
    <citation type="submission" date="2019-03" db="EMBL/GenBank/DDBJ databases">
        <title>First draft genome of Liparis tanakae, snailfish: a comprehensive survey of snailfish specific genes.</title>
        <authorList>
            <person name="Kim W."/>
            <person name="Song I."/>
            <person name="Jeong J.-H."/>
            <person name="Kim D."/>
            <person name="Kim S."/>
            <person name="Ryu S."/>
            <person name="Song J.Y."/>
            <person name="Lee S.K."/>
        </authorList>
    </citation>
    <scope>NUCLEOTIDE SEQUENCE [LARGE SCALE GENOMIC DNA]</scope>
    <source>
        <tissue evidence="4">Muscle</tissue>
    </source>
</reference>
<comment type="caution">
    <text evidence="4">The sequence shown here is derived from an EMBL/GenBank/DDBJ whole genome shotgun (WGS) entry which is preliminary data.</text>
</comment>
<feature type="region of interest" description="Disordered" evidence="2">
    <location>
        <begin position="68"/>
        <end position="96"/>
    </location>
</feature>
<organism evidence="4 5">
    <name type="scientific">Liparis tanakae</name>
    <name type="common">Tanaka's snailfish</name>
    <dbReference type="NCBI Taxonomy" id="230148"/>
    <lineage>
        <taxon>Eukaryota</taxon>
        <taxon>Metazoa</taxon>
        <taxon>Chordata</taxon>
        <taxon>Craniata</taxon>
        <taxon>Vertebrata</taxon>
        <taxon>Euteleostomi</taxon>
        <taxon>Actinopterygii</taxon>
        <taxon>Neopterygii</taxon>
        <taxon>Teleostei</taxon>
        <taxon>Neoteleostei</taxon>
        <taxon>Acanthomorphata</taxon>
        <taxon>Eupercaria</taxon>
        <taxon>Perciformes</taxon>
        <taxon>Cottioidei</taxon>
        <taxon>Cottales</taxon>
        <taxon>Liparidae</taxon>
        <taxon>Liparis</taxon>
    </lineage>
</organism>
<evidence type="ECO:0000313" key="4">
    <source>
        <dbReference type="EMBL" id="TNN49033.1"/>
    </source>
</evidence>
<dbReference type="GO" id="GO:0003723">
    <property type="term" value="F:RNA binding"/>
    <property type="evidence" value="ECO:0007669"/>
    <property type="project" value="UniProtKB-UniRule"/>
</dbReference>
<dbReference type="PROSITE" id="PS50102">
    <property type="entry name" value="RRM"/>
    <property type="match status" value="1"/>
</dbReference>
<dbReference type="InterPro" id="IPR000504">
    <property type="entry name" value="RRM_dom"/>
</dbReference>
<evidence type="ECO:0000313" key="5">
    <source>
        <dbReference type="Proteomes" id="UP000314294"/>
    </source>
</evidence>
<keyword evidence="1" id="KW-0694">RNA-binding</keyword>
<name>A0A4Z2G7W9_9TELE</name>
<dbReference type="InterPro" id="IPR035979">
    <property type="entry name" value="RBD_domain_sf"/>
</dbReference>
<protein>
    <submittedName>
        <fullName evidence="4">Insulin-like growth factor 2 mRNA-binding protein 1</fullName>
    </submittedName>
</protein>
<evidence type="ECO:0000259" key="3">
    <source>
        <dbReference type="PROSITE" id="PS50102"/>
    </source>
</evidence>
<dbReference type="AlphaFoldDB" id="A0A4Z2G7W9"/>
<gene>
    <name evidence="4" type="primary">igf2bp1_0</name>
    <name evidence="4" type="ORF">EYF80_040795</name>
</gene>